<protein>
    <recommendedName>
        <fullName evidence="6">NF-X1-type domain-containing protein</fullName>
    </recommendedName>
</protein>
<proteinExistence type="predicted"/>
<feature type="compositionally biased region" description="Basic and acidic residues" evidence="5">
    <location>
        <begin position="24"/>
        <end position="46"/>
    </location>
</feature>
<reference evidence="8" key="1">
    <citation type="submission" date="2015-11" db="EMBL/GenBank/DDBJ databases">
        <title>De novo transcriptome assembly of four potential Pierce s Disease insect vectors from Arizona vineyards.</title>
        <authorList>
            <person name="Tassone E.E."/>
        </authorList>
    </citation>
    <scope>NUCLEOTIDE SEQUENCE</scope>
</reference>
<accession>A0A1B6K6K2</accession>
<keyword evidence="4" id="KW-0862">Zinc</keyword>
<dbReference type="Pfam" id="PF25396">
    <property type="entry name" value="ZNFX1"/>
    <property type="match status" value="1"/>
</dbReference>
<dbReference type="FunFam" id="3.40.50.300:FF:000742">
    <property type="entry name" value="NFX1-type zinc finger-containing protein 1"/>
    <property type="match status" value="1"/>
</dbReference>
<dbReference type="GO" id="GO:0008270">
    <property type="term" value="F:zinc ion binding"/>
    <property type="evidence" value="ECO:0007669"/>
    <property type="project" value="UniProtKB-KW"/>
</dbReference>
<evidence type="ECO:0000256" key="5">
    <source>
        <dbReference type="SAM" id="MobiDB-lite"/>
    </source>
</evidence>
<evidence type="ECO:0000256" key="1">
    <source>
        <dbReference type="ARBA" id="ARBA00022723"/>
    </source>
</evidence>
<dbReference type="GO" id="GO:0031048">
    <property type="term" value="P:regulatory ncRNA-mediated heterochromatin formation"/>
    <property type="evidence" value="ECO:0007669"/>
    <property type="project" value="TreeGrafter"/>
</dbReference>
<dbReference type="Pfam" id="PF13087">
    <property type="entry name" value="AAA_12"/>
    <property type="match status" value="1"/>
</dbReference>
<evidence type="ECO:0000259" key="6">
    <source>
        <dbReference type="SMART" id="SM00438"/>
    </source>
</evidence>
<dbReference type="InterPro" id="IPR041679">
    <property type="entry name" value="DNA2/NAM7-like_C"/>
</dbReference>
<evidence type="ECO:0000256" key="4">
    <source>
        <dbReference type="ARBA" id="ARBA00022833"/>
    </source>
</evidence>
<feature type="domain" description="NF-X1-type" evidence="6">
    <location>
        <begin position="1349"/>
        <end position="1387"/>
    </location>
</feature>
<evidence type="ECO:0000256" key="2">
    <source>
        <dbReference type="ARBA" id="ARBA00022737"/>
    </source>
</evidence>
<evidence type="ECO:0000313" key="8">
    <source>
        <dbReference type="EMBL" id="JAT07089.1"/>
    </source>
</evidence>
<feature type="domain" description="NF-X1-type" evidence="6">
    <location>
        <begin position="1490"/>
        <end position="1509"/>
    </location>
</feature>
<feature type="region of interest" description="Disordered" evidence="5">
    <location>
        <begin position="20"/>
        <end position="46"/>
    </location>
</feature>
<dbReference type="CDD" id="cd18808">
    <property type="entry name" value="SF1_C_Upf1"/>
    <property type="match status" value="1"/>
</dbReference>
<name>A0A1B6K6K2_9HEMI</name>
<dbReference type="Gene3D" id="3.40.50.300">
    <property type="entry name" value="P-loop containing nucleotide triphosphate hydrolases"/>
    <property type="match status" value="3"/>
</dbReference>
<dbReference type="EMBL" id="GECU01030887">
    <property type="protein sequence ID" value="JAS76819.1"/>
    <property type="molecule type" value="Transcribed_RNA"/>
</dbReference>
<dbReference type="EMBL" id="GECU01000618">
    <property type="protein sequence ID" value="JAT07089.1"/>
    <property type="molecule type" value="Transcribed_RNA"/>
</dbReference>
<feature type="domain" description="NF-X1-type" evidence="6">
    <location>
        <begin position="1292"/>
        <end position="1314"/>
    </location>
</feature>
<dbReference type="InterPro" id="IPR027417">
    <property type="entry name" value="P-loop_NTPase"/>
</dbReference>
<dbReference type="InterPro" id="IPR057373">
    <property type="entry name" value="ZNFX1"/>
</dbReference>
<evidence type="ECO:0000313" key="7">
    <source>
        <dbReference type="EMBL" id="JAS76819.1"/>
    </source>
</evidence>
<dbReference type="GO" id="GO:0004386">
    <property type="term" value="F:helicase activity"/>
    <property type="evidence" value="ECO:0007669"/>
    <property type="project" value="InterPro"/>
</dbReference>
<organism evidence="8">
    <name type="scientific">Homalodisca liturata</name>
    <dbReference type="NCBI Taxonomy" id="320908"/>
    <lineage>
        <taxon>Eukaryota</taxon>
        <taxon>Metazoa</taxon>
        <taxon>Ecdysozoa</taxon>
        <taxon>Arthropoda</taxon>
        <taxon>Hexapoda</taxon>
        <taxon>Insecta</taxon>
        <taxon>Pterygota</taxon>
        <taxon>Neoptera</taxon>
        <taxon>Paraneoptera</taxon>
        <taxon>Hemiptera</taxon>
        <taxon>Auchenorrhyncha</taxon>
        <taxon>Membracoidea</taxon>
        <taxon>Cicadellidae</taxon>
        <taxon>Cicadellinae</taxon>
        <taxon>Proconiini</taxon>
        <taxon>Homalodisca</taxon>
    </lineage>
</organism>
<feature type="domain" description="NF-X1-type" evidence="6">
    <location>
        <begin position="1641"/>
        <end position="1658"/>
    </location>
</feature>
<keyword evidence="2" id="KW-0677">Repeat</keyword>
<gene>
    <name evidence="7" type="ORF">g.35935</name>
    <name evidence="8" type="ORF">g.35941</name>
</gene>
<evidence type="ECO:0000256" key="3">
    <source>
        <dbReference type="ARBA" id="ARBA00022771"/>
    </source>
</evidence>
<dbReference type="PANTHER" id="PTHR10887">
    <property type="entry name" value="DNA2/NAM7 HELICASE FAMILY"/>
    <property type="match status" value="1"/>
</dbReference>
<feature type="domain" description="NF-X1-type" evidence="6">
    <location>
        <begin position="1436"/>
        <end position="1455"/>
    </location>
</feature>
<dbReference type="SUPFAM" id="SSF52540">
    <property type="entry name" value="P-loop containing nucleoside triphosphate hydrolases"/>
    <property type="match status" value="1"/>
</dbReference>
<keyword evidence="1" id="KW-0479">Metal-binding</keyword>
<dbReference type="InterPro" id="IPR000967">
    <property type="entry name" value="Znf_NFX1"/>
</dbReference>
<dbReference type="InterPro" id="IPR047187">
    <property type="entry name" value="SF1_C_Upf1"/>
</dbReference>
<dbReference type="PANTHER" id="PTHR10887:SF341">
    <property type="entry name" value="NFX1-TYPE ZINC FINGER-CONTAINING PROTEIN 1"/>
    <property type="match status" value="1"/>
</dbReference>
<dbReference type="InterPro" id="IPR045055">
    <property type="entry name" value="DNA2/NAM7-like"/>
</dbReference>
<sequence>MEEGKKTISENFFSLLDNLQSTSDGKKRDGFKERNETSKSNFKEKKYGTSTNRVVSGCDGSIEKETANTQCEEAGVKKRRNNNKTENCGRVSSINIRKNNDHQRNRFDNSERIQTIGKEFRKTSDGRQSLEYSNLNESSEDRHKHIQSRKSDKGCNIMGYKTLENLLTSDTSVILTTLASPRSGFQELLNSRPLRADLLMLIVCVLEKVKDSEIHHLKIQVFSQAFTPEFFDEIKRFAGLICIEDKPDRLKSIEAFFMNILYLFEMLINLFPSMMNEKLKSVMVTLRMSMKNAKDVQGLTVKECLFEQAKIITDQIESYIENSKKVEKEQQSDKGIENKVPNKFRDLPLIPVKDDFLSDKPFLRQNVVKGSYKDVEQYLDIQFRLLREDFIAPIRAGIYEYIENVSTPHMKRKYTSVKIYPKVQFQYPYKSRDTFGFLINFDCDKKLPRNINWEWNKRFMVGNLLLFSNDHFQTLYLATVVERDLKHLQQRMLCVTFIPGTEVPDYIFEPGVFFVMAESEVYYEAYRHVLAALKLMTESNFPMKQYIVDVDTACFPPVYLVNKSTYKISGFNVNVLEEESWPSPNELSLNPSQHQAFKSALTNDFVVIQGPPGTGKTFLALKITEVLLKNKVSEDAPIVVICYTNHALDQFLEGILQHTKNLIRIGSQSQNEALEKYNIDKIRREKRMTRTHNFSALYREVQGRKSDLWEVIDRLRGNLEEINNLKGILEFSVLKSVINPRHFNELSDQGVEWLLCQDSPNLFSAEESQEYYIPTESEHQNEKILNVNDVEEEFEEEIDDENTRRLADMIDDDLDEDDYLKEENYSSTLKYFLKIENLTIEIENLELELRENFKSNLLSEKQKMYLQLDIQGTINDINWQITCIQKQFYKFKDYKFNPEKHSIFENTATPWDMNLHDRWEYYMGWLYLYSCHLKQAVQFFSNQYQEVVMKLHELKQLDDVSFVRNAAVVGLTTSGAAKRRVLLENLNTKIVIVEEAAEVLEAHIVSSLTKSVQHVILIGDHKQLKPKPAVYQLAKKYGMEVSLFERMLKNGLGCSVLGVQHRMRPEIASLIVPTIYPSLANHPSTFDRPRVSGIDKFVFFLTHNKPEDQLPDSSSKQNTYEADFLIALCQYLLLQGYKPEEITILATYSGQVWCLRKEKRRLALQNPDWRNVRITAVDNFQGEENRIILLSLVRSNTENRIGFLSEENRVCVALSRARDGLYIVGNMDNLTASSAIWPRIKQQLEEIGAVGGALTLRCERHPSEMIQVSTAQQFSKSPQGGCLLKCDTILECGHLCPRVCHIIDRYHTEYKCSQSCERRPCEVENHKCPLRCSETCQPCVILVRKQLPCGHSTELPCHVEPASVRCKEPVQATLPSCGHLVWKPCYQDPELSFCSEPCTSRLPCGHACVWKCHVENDPDHLEYRCLKECTNTNTNCRRNHACPKKCYEKCGDCPVLIQIQLPCGHRQKMACSQDETLIRCMKTCTKTLPCGHKCPFLCSVDCDPKSCVQLVDKEGTCGHVFKNLKCNQGTESRRCFQRCTRKLPCGHPCHGTCWKDCTSDLCREMVVSTVTPACGHTDLLIPCHLNTSVVNQGSDELLQWCNTPCKSQLPCGHDCAGVCSACMQGRLHMPCTESCNKELICGHICKAKCNVLCPPCTSKGCFSICNHTKCSGLHPCNKLCDPCTRRCSWQCEHEMCTKQCGEECDRPPCDRPCTTKLECGHLCIGYCGEMHPPLCRECNKEDPLISANPEARFVVLEDCNHIIESGQLQELVTTATQGGGMKLLRCPKCNQPIVKTMRCRNIYIRLRKQLGKINSSVTAEVNRLNQTFQNYRQYFQREPTNSALMNNLVSACTQKVKGAYQRQMAQVVILCLLEPLVTQYCGLQWTLNTENRLTRESSQRLRIRLDYLAKCLQMRLFHISYQDILHIELEVTRILRILDLPSTLNYLWYDIAAYTWENDLTLLRTYDLNPVKRLSSTLKTREATKNWFQCNNQHLYVNEGGASCLICLEVEERKRIRNDEVEQNQQEKNEKRLQELRNRNLSGQIPVTNFRRTRFRGQGKRRNQRGRW</sequence>
<dbReference type="Pfam" id="PF13086">
    <property type="entry name" value="AAA_11"/>
    <property type="match status" value="2"/>
</dbReference>
<dbReference type="SMART" id="SM00438">
    <property type="entry name" value="ZnF_NFX"/>
    <property type="match status" value="6"/>
</dbReference>
<keyword evidence="3" id="KW-0863">Zinc-finger</keyword>
<dbReference type="GO" id="GO:0031380">
    <property type="term" value="C:nuclear RNA-directed RNA polymerase complex"/>
    <property type="evidence" value="ECO:0007669"/>
    <property type="project" value="TreeGrafter"/>
</dbReference>
<feature type="domain" description="NF-X1-type" evidence="6">
    <location>
        <begin position="1404"/>
        <end position="1427"/>
    </location>
</feature>
<dbReference type="InterPro" id="IPR041677">
    <property type="entry name" value="DNA2/NAM7_AAA_11"/>
</dbReference>